<dbReference type="GO" id="GO:0016747">
    <property type="term" value="F:acyltransferase activity, transferring groups other than amino-acyl groups"/>
    <property type="evidence" value="ECO:0007669"/>
    <property type="project" value="InterPro"/>
</dbReference>
<dbReference type="STRING" id="211165.GCA_000317285_00967"/>
<feature type="domain" description="N-acetyltransferase" evidence="1">
    <location>
        <begin position="4"/>
        <end position="137"/>
    </location>
</feature>
<name>A0A3S5K2A8_CHLFR</name>
<dbReference type="EMBL" id="RSCJ01000005">
    <property type="protein sequence ID" value="RUR84112.1"/>
    <property type="molecule type" value="Genomic_DNA"/>
</dbReference>
<dbReference type="PANTHER" id="PTHR43233:SF1">
    <property type="entry name" value="FAMILY N-ACETYLTRANSFERASE, PUTATIVE (AFU_ORTHOLOGUE AFUA_6G03350)-RELATED"/>
    <property type="match status" value="1"/>
</dbReference>
<accession>A0A3S5K2A8</accession>
<organism evidence="2 3">
    <name type="scientific">Chlorogloeopsis fritschii PCC 6912</name>
    <dbReference type="NCBI Taxonomy" id="211165"/>
    <lineage>
        <taxon>Bacteria</taxon>
        <taxon>Bacillati</taxon>
        <taxon>Cyanobacteriota</taxon>
        <taxon>Cyanophyceae</taxon>
        <taxon>Nostocales</taxon>
        <taxon>Chlorogloeopsidaceae</taxon>
        <taxon>Chlorogloeopsis</taxon>
    </lineage>
</organism>
<dbReference type="CDD" id="cd04301">
    <property type="entry name" value="NAT_SF"/>
    <property type="match status" value="1"/>
</dbReference>
<comment type="caution">
    <text evidence="2">The sequence shown here is derived from an EMBL/GenBank/DDBJ whole genome shotgun (WGS) entry which is preliminary data.</text>
</comment>
<dbReference type="InterPro" id="IPR000182">
    <property type="entry name" value="GNAT_dom"/>
</dbReference>
<evidence type="ECO:0000313" key="3">
    <source>
        <dbReference type="Proteomes" id="UP000268857"/>
    </source>
</evidence>
<reference evidence="2 3" key="1">
    <citation type="journal article" date="2019" name="Genome Biol. Evol.">
        <title>Day and night: Metabolic profiles and evolutionary relationships of six axenic non-marine cyanobacteria.</title>
        <authorList>
            <person name="Will S.E."/>
            <person name="Henke P."/>
            <person name="Boedeker C."/>
            <person name="Huang S."/>
            <person name="Brinkmann H."/>
            <person name="Rohde M."/>
            <person name="Jarek M."/>
            <person name="Friedl T."/>
            <person name="Seufert S."/>
            <person name="Schumacher M."/>
            <person name="Overmann J."/>
            <person name="Neumann-Schaal M."/>
            <person name="Petersen J."/>
        </authorList>
    </citation>
    <scope>NUCLEOTIDE SEQUENCE [LARGE SCALE GENOMIC DNA]</scope>
    <source>
        <strain evidence="2 3">PCC 6912</strain>
    </source>
</reference>
<protein>
    <recommendedName>
        <fullName evidence="1">N-acetyltransferase domain-containing protein</fullName>
    </recommendedName>
</protein>
<dbReference type="Gene3D" id="3.40.630.30">
    <property type="match status" value="1"/>
</dbReference>
<dbReference type="PANTHER" id="PTHR43233">
    <property type="entry name" value="FAMILY N-ACETYLTRANSFERASE, PUTATIVE (AFU_ORTHOLOGUE AFUA_6G03350)-RELATED"/>
    <property type="match status" value="1"/>
</dbReference>
<proteinExistence type="predicted"/>
<evidence type="ECO:0000313" key="2">
    <source>
        <dbReference type="EMBL" id="RUR84112.1"/>
    </source>
</evidence>
<dbReference type="RefSeq" id="WP_016873525.1">
    <property type="nucleotide sequence ID" value="NZ_AJLN01000045.1"/>
</dbReference>
<dbReference type="SUPFAM" id="SSF55729">
    <property type="entry name" value="Acyl-CoA N-acyltransferases (Nat)"/>
    <property type="match status" value="1"/>
</dbReference>
<gene>
    <name evidence="2" type="ORF">PCC6912_17060</name>
</gene>
<sequence length="150" mass="17526">MTYRVIEDLTENQISDLLDLYKNEFWSHKRTREKVIKMLAASDIIIGLIDEGDRLIAFTRVLTDFVYRATIYDVIVKPTHRKMGLGARLMDIVVNHPQLCSVEQFALYCLPEMIPFYERWGFTADLGEFRLMCRNHQSHPENISSGDELL</sequence>
<evidence type="ECO:0000259" key="1">
    <source>
        <dbReference type="PROSITE" id="PS51186"/>
    </source>
</evidence>
<dbReference type="InterPro" id="IPR053144">
    <property type="entry name" value="Acetyltransferase_Butenolide"/>
</dbReference>
<dbReference type="PROSITE" id="PS51186">
    <property type="entry name" value="GNAT"/>
    <property type="match status" value="1"/>
</dbReference>
<dbReference type="InterPro" id="IPR016181">
    <property type="entry name" value="Acyl_CoA_acyltransferase"/>
</dbReference>
<dbReference type="Proteomes" id="UP000268857">
    <property type="component" value="Unassembled WGS sequence"/>
</dbReference>
<keyword evidence="3" id="KW-1185">Reference proteome</keyword>
<dbReference type="Pfam" id="PF00583">
    <property type="entry name" value="Acetyltransf_1"/>
    <property type="match status" value="1"/>
</dbReference>
<dbReference type="AlphaFoldDB" id="A0A3S5K2A8"/>
<dbReference type="OrthoDB" id="9775804at2"/>